<evidence type="ECO:0000313" key="1">
    <source>
        <dbReference type="EMBL" id="MEY9456453.1"/>
    </source>
</evidence>
<keyword evidence="2" id="KW-1185">Reference proteome</keyword>
<sequence>MARTVGMRGAAFSGGLRQVVQDQRALGGAGAEEHVVDLGGVLRLHRHVRGHAQLGVGRRAGRRGGGCGHGDLAGERNPAAFMCGNQPELLENRDGRRRIDRELGLDGRAGRIVDLVDQPRCKLGELALLVVAVDAGLHIEVGQHAQQRRPNIDAFATGERHQPVESGKQRLGHGEIRDLEEILPASLSQAPLKAR</sequence>
<dbReference type="Proteomes" id="UP001565369">
    <property type="component" value="Unassembled WGS sequence"/>
</dbReference>
<protein>
    <submittedName>
        <fullName evidence="1">Uncharacterized protein</fullName>
    </submittedName>
</protein>
<reference evidence="1 2" key="1">
    <citation type="submission" date="2024-07" db="EMBL/GenBank/DDBJ databases">
        <title>Genomic Encyclopedia of Type Strains, Phase V (KMG-V): Genome sequencing to study the core and pangenomes of soil and plant-associated prokaryotes.</title>
        <authorList>
            <person name="Whitman W."/>
        </authorList>
    </citation>
    <scope>NUCLEOTIDE SEQUENCE [LARGE SCALE GENOMIC DNA]</scope>
    <source>
        <strain evidence="1 2">USDA 152</strain>
    </source>
</reference>
<name>A0ABV4G010_9BRAD</name>
<evidence type="ECO:0000313" key="2">
    <source>
        <dbReference type="Proteomes" id="UP001565369"/>
    </source>
</evidence>
<comment type="caution">
    <text evidence="1">The sequence shown here is derived from an EMBL/GenBank/DDBJ whole genome shotgun (WGS) entry which is preliminary data.</text>
</comment>
<accession>A0ABV4G010</accession>
<organism evidence="1 2">
    <name type="scientific">Bradyrhizobium ottawaense</name>
    <dbReference type="NCBI Taxonomy" id="931866"/>
    <lineage>
        <taxon>Bacteria</taxon>
        <taxon>Pseudomonadati</taxon>
        <taxon>Pseudomonadota</taxon>
        <taxon>Alphaproteobacteria</taxon>
        <taxon>Hyphomicrobiales</taxon>
        <taxon>Nitrobacteraceae</taxon>
        <taxon>Bradyrhizobium</taxon>
    </lineage>
</organism>
<gene>
    <name evidence="1" type="ORF">ABIG07_005401</name>
</gene>
<dbReference type="EMBL" id="JBGBZJ010000003">
    <property type="protein sequence ID" value="MEY9456453.1"/>
    <property type="molecule type" value="Genomic_DNA"/>
</dbReference>
<proteinExistence type="predicted"/>